<reference evidence="1 2" key="1">
    <citation type="journal article" date="2019" name="Nat. Ecol. Evol.">
        <title>Megaphylogeny resolves global patterns of mushroom evolution.</title>
        <authorList>
            <person name="Varga T."/>
            <person name="Krizsan K."/>
            <person name="Foldi C."/>
            <person name="Dima B."/>
            <person name="Sanchez-Garcia M."/>
            <person name="Sanchez-Ramirez S."/>
            <person name="Szollosi G.J."/>
            <person name="Szarkandi J.G."/>
            <person name="Papp V."/>
            <person name="Albert L."/>
            <person name="Andreopoulos W."/>
            <person name="Angelini C."/>
            <person name="Antonin V."/>
            <person name="Barry K.W."/>
            <person name="Bougher N.L."/>
            <person name="Buchanan P."/>
            <person name="Buyck B."/>
            <person name="Bense V."/>
            <person name="Catcheside P."/>
            <person name="Chovatia M."/>
            <person name="Cooper J."/>
            <person name="Damon W."/>
            <person name="Desjardin D."/>
            <person name="Finy P."/>
            <person name="Geml J."/>
            <person name="Haridas S."/>
            <person name="Hughes K."/>
            <person name="Justo A."/>
            <person name="Karasinski D."/>
            <person name="Kautmanova I."/>
            <person name="Kiss B."/>
            <person name="Kocsube S."/>
            <person name="Kotiranta H."/>
            <person name="LaButti K.M."/>
            <person name="Lechner B.E."/>
            <person name="Liimatainen K."/>
            <person name="Lipzen A."/>
            <person name="Lukacs Z."/>
            <person name="Mihaltcheva S."/>
            <person name="Morgado L.N."/>
            <person name="Niskanen T."/>
            <person name="Noordeloos M.E."/>
            <person name="Ohm R.A."/>
            <person name="Ortiz-Santana B."/>
            <person name="Ovrebo C."/>
            <person name="Racz N."/>
            <person name="Riley R."/>
            <person name="Savchenko A."/>
            <person name="Shiryaev A."/>
            <person name="Soop K."/>
            <person name="Spirin V."/>
            <person name="Szebenyi C."/>
            <person name="Tomsovsky M."/>
            <person name="Tulloss R.E."/>
            <person name="Uehling J."/>
            <person name="Grigoriev I.V."/>
            <person name="Vagvolgyi C."/>
            <person name="Papp T."/>
            <person name="Martin F.M."/>
            <person name="Miettinen O."/>
            <person name="Hibbett D.S."/>
            <person name="Nagy L.G."/>
        </authorList>
    </citation>
    <scope>NUCLEOTIDE SEQUENCE [LARGE SCALE GENOMIC DNA]</scope>
    <source>
        <strain evidence="1 2">NL-1719</strain>
    </source>
</reference>
<dbReference type="Proteomes" id="UP000308600">
    <property type="component" value="Unassembled WGS sequence"/>
</dbReference>
<keyword evidence="2" id="KW-1185">Reference proteome</keyword>
<proteinExistence type="predicted"/>
<gene>
    <name evidence="1" type="ORF">BDN72DRAFT_966213</name>
</gene>
<evidence type="ECO:0000313" key="1">
    <source>
        <dbReference type="EMBL" id="TFK58917.1"/>
    </source>
</evidence>
<dbReference type="EMBL" id="ML209144">
    <property type="protein sequence ID" value="TFK58917.1"/>
    <property type="molecule type" value="Genomic_DNA"/>
</dbReference>
<sequence>MITLVPRQLLAKKQIDIDIAKATIVHPLKLIEYLITLVRPAHHSDSPGSTPLAALTGFDSENVEESLLTGMPLLGELLTEIGNTLKKDWEHPNSEDFTVREMLNKIKAFTTHSAEADFGPYTHWINLTNISLALLRGIESKKFRSAPQVEGENIIMHYNAPRSDSVLIRLDDVQELYGAHSTWKEFAKTHPTGQSDNSDHRAFDWASIKLVYKFRHRATGSAQLSRLYWELEDKFERGEFVQLRKSLQLHDPVLPTLSIVHQPWSHLTTRQNPKCERAIALSCELADLPRDIVEDVEGHRGNLFAEAGKSLSEMLSLSQCTTHAHAFVLQEGILYMMIADRSGVIISKGFNVVENFHLYLALLFVLQRFDQSQWGLFTPLDGETITISNREYVSTNRVVYRSRGIVGKHSTVQLYAYLEDGFKRRVAVKVYWPRRDRSPEEDYLKKIQETLDKNPRVHGHTPFLLDAHHWTVTNTLRIRVALGCDLSIPRHLAVLVMRECEGTIRDLRGQQYACVMLDCIKAHFALWEAGIRHGDISDENLLYRGLVEEEKQRFLKRFEPPGPAEYAIVDELRIGILADFDMATPTSHRYPERGTTQFMSARLLDLFCQTSGPPPHEYLDEIEAFMWVAVVDSATLPPEERDNGSLFPVRYFGWGRTTPDYQTGLEKSEWLRWRDFPPHVPTESHEKTWSMLWPLVNIVRSFRKKEKDGEKFEAKELYDEIVTTLHGKNK</sequence>
<organism evidence="1 2">
    <name type="scientific">Pluteus cervinus</name>
    <dbReference type="NCBI Taxonomy" id="181527"/>
    <lineage>
        <taxon>Eukaryota</taxon>
        <taxon>Fungi</taxon>
        <taxon>Dikarya</taxon>
        <taxon>Basidiomycota</taxon>
        <taxon>Agaricomycotina</taxon>
        <taxon>Agaricomycetes</taxon>
        <taxon>Agaricomycetidae</taxon>
        <taxon>Agaricales</taxon>
        <taxon>Pluteineae</taxon>
        <taxon>Pluteaceae</taxon>
        <taxon>Pluteus</taxon>
    </lineage>
</organism>
<accession>A0ACD2ZZZ3</accession>
<evidence type="ECO:0000313" key="2">
    <source>
        <dbReference type="Proteomes" id="UP000308600"/>
    </source>
</evidence>
<protein>
    <submittedName>
        <fullName evidence="1">Uncharacterized protein</fullName>
    </submittedName>
</protein>
<name>A0ACD2ZZZ3_9AGAR</name>